<comment type="caution">
    <text evidence="2">The sequence shown here is derived from an EMBL/GenBank/DDBJ whole genome shotgun (WGS) entry which is preliminary data.</text>
</comment>
<dbReference type="OrthoDB" id="2324829at2759"/>
<sequence length="339" mass="39005">MRLNGFQLEVLVNGEPLKEYNLPINESSSTTGSSYVLDETTGQKTYSDNETYVAVKPEMKYSIRFSSTRASMWAPLMAYVYVDGEYDYTYREILNSSPREKDCFWNNTLSKRYCFKFEVSQLTELDNLLEPLQRKPYGGLGAISIYFYKARVIPQRPVYIPDFSVNQVQVIESKSTCGIKFTTAFEEAEGFASRQTMATMEKQSVDPVSVLHLHYRPATWLQIRGCDIPEIGWQNQLSPNVSGLLEDVKPYTFNIKNEEPQSSLMRKTKYKIIRATVIHSDNVIEIADEGENRNSNEIIDLESYTPRKKRTYKKEVEVIELLDSEEEEEGNSSKVLRIG</sequence>
<feature type="domain" description="DUF7918" evidence="1">
    <location>
        <begin position="6"/>
        <end position="225"/>
    </location>
</feature>
<protein>
    <recommendedName>
        <fullName evidence="1">DUF7918 domain-containing protein</fullName>
    </recommendedName>
</protein>
<name>A0A397STI3_9GLOM</name>
<keyword evidence="3" id="KW-1185">Reference proteome</keyword>
<proteinExistence type="predicted"/>
<dbReference type="AlphaFoldDB" id="A0A397STI3"/>
<organism evidence="2 3">
    <name type="scientific">Glomus cerebriforme</name>
    <dbReference type="NCBI Taxonomy" id="658196"/>
    <lineage>
        <taxon>Eukaryota</taxon>
        <taxon>Fungi</taxon>
        <taxon>Fungi incertae sedis</taxon>
        <taxon>Mucoromycota</taxon>
        <taxon>Glomeromycotina</taxon>
        <taxon>Glomeromycetes</taxon>
        <taxon>Glomerales</taxon>
        <taxon>Glomeraceae</taxon>
        <taxon>Glomus</taxon>
    </lineage>
</organism>
<evidence type="ECO:0000313" key="2">
    <source>
        <dbReference type="EMBL" id="RIA89470.1"/>
    </source>
</evidence>
<dbReference type="InterPro" id="IPR057678">
    <property type="entry name" value="DUF7918"/>
</dbReference>
<gene>
    <name evidence="2" type="ORF">C1645_772217</name>
</gene>
<dbReference type="Proteomes" id="UP000265703">
    <property type="component" value="Unassembled WGS sequence"/>
</dbReference>
<accession>A0A397STI3</accession>
<dbReference type="EMBL" id="QKYT01000218">
    <property type="protein sequence ID" value="RIA89470.1"/>
    <property type="molecule type" value="Genomic_DNA"/>
</dbReference>
<dbReference type="Pfam" id="PF25534">
    <property type="entry name" value="DUF7918"/>
    <property type="match status" value="1"/>
</dbReference>
<evidence type="ECO:0000313" key="3">
    <source>
        <dbReference type="Proteomes" id="UP000265703"/>
    </source>
</evidence>
<reference evidence="2 3" key="1">
    <citation type="submission" date="2018-06" db="EMBL/GenBank/DDBJ databases">
        <title>Comparative genomics reveals the genomic features of Rhizophagus irregularis, R. cerebriforme, R. diaphanum and Gigaspora rosea, and their symbiotic lifestyle signature.</title>
        <authorList>
            <person name="Morin E."/>
            <person name="San Clemente H."/>
            <person name="Chen E.C.H."/>
            <person name="De La Providencia I."/>
            <person name="Hainaut M."/>
            <person name="Kuo A."/>
            <person name="Kohler A."/>
            <person name="Murat C."/>
            <person name="Tang N."/>
            <person name="Roy S."/>
            <person name="Loubradou J."/>
            <person name="Henrissat B."/>
            <person name="Grigoriev I.V."/>
            <person name="Corradi N."/>
            <person name="Roux C."/>
            <person name="Martin F.M."/>
        </authorList>
    </citation>
    <scope>NUCLEOTIDE SEQUENCE [LARGE SCALE GENOMIC DNA]</scope>
    <source>
        <strain evidence="2 3">DAOM 227022</strain>
    </source>
</reference>
<evidence type="ECO:0000259" key="1">
    <source>
        <dbReference type="Pfam" id="PF25534"/>
    </source>
</evidence>